<reference evidence="1" key="2">
    <citation type="journal article" date="2022" name="New Phytol.">
        <title>Evolutionary transition to the ectomycorrhizal habit in the genomes of a hyperdiverse lineage of mushroom-forming fungi.</title>
        <authorList>
            <person name="Looney B."/>
            <person name="Miyauchi S."/>
            <person name="Morin E."/>
            <person name="Drula E."/>
            <person name="Courty P.E."/>
            <person name="Kohler A."/>
            <person name="Kuo A."/>
            <person name="LaButti K."/>
            <person name="Pangilinan J."/>
            <person name="Lipzen A."/>
            <person name="Riley R."/>
            <person name="Andreopoulos W."/>
            <person name="He G."/>
            <person name="Johnson J."/>
            <person name="Nolan M."/>
            <person name="Tritt A."/>
            <person name="Barry K.W."/>
            <person name="Grigoriev I.V."/>
            <person name="Nagy L.G."/>
            <person name="Hibbett D."/>
            <person name="Henrissat B."/>
            <person name="Matheny P.B."/>
            <person name="Labbe J."/>
            <person name="Martin F.M."/>
        </authorList>
    </citation>
    <scope>NUCLEOTIDE SEQUENCE</scope>
    <source>
        <strain evidence="1">FP105234-sp</strain>
    </source>
</reference>
<dbReference type="EMBL" id="MU276110">
    <property type="protein sequence ID" value="KAI0041651.1"/>
    <property type="molecule type" value="Genomic_DNA"/>
</dbReference>
<evidence type="ECO:0000313" key="2">
    <source>
        <dbReference type="Proteomes" id="UP000814033"/>
    </source>
</evidence>
<gene>
    <name evidence="1" type="ORF">FA95DRAFT_672735</name>
</gene>
<comment type="caution">
    <text evidence="1">The sequence shown here is derived from an EMBL/GenBank/DDBJ whole genome shotgun (WGS) entry which is preliminary data.</text>
</comment>
<keyword evidence="2" id="KW-1185">Reference proteome</keyword>
<reference evidence="1" key="1">
    <citation type="submission" date="2021-02" db="EMBL/GenBank/DDBJ databases">
        <authorList>
            <consortium name="DOE Joint Genome Institute"/>
            <person name="Ahrendt S."/>
            <person name="Looney B.P."/>
            <person name="Miyauchi S."/>
            <person name="Morin E."/>
            <person name="Drula E."/>
            <person name="Courty P.E."/>
            <person name="Chicoki N."/>
            <person name="Fauchery L."/>
            <person name="Kohler A."/>
            <person name="Kuo A."/>
            <person name="Labutti K."/>
            <person name="Pangilinan J."/>
            <person name="Lipzen A."/>
            <person name="Riley R."/>
            <person name="Andreopoulos W."/>
            <person name="He G."/>
            <person name="Johnson J."/>
            <person name="Barry K.W."/>
            <person name="Grigoriev I.V."/>
            <person name="Nagy L."/>
            <person name="Hibbett D."/>
            <person name="Henrissat B."/>
            <person name="Matheny P.B."/>
            <person name="Labbe J."/>
            <person name="Martin F."/>
        </authorList>
    </citation>
    <scope>NUCLEOTIDE SEQUENCE</scope>
    <source>
        <strain evidence="1">FP105234-sp</strain>
    </source>
</reference>
<protein>
    <submittedName>
        <fullName evidence="1">Uncharacterized protein</fullName>
    </submittedName>
</protein>
<evidence type="ECO:0000313" key="1">
    <source>
        <dbReference type="EMBL" id="KAI0041651.1"/>
    </source>
</evidence>
<dbReference type="Proteomes" id="UP000814033">
    <property type="component" value="Unassembled WGS sequence"/>
</dbReference>
<accession>A0ACB8RBU6</accession>
<organism evidence="1 2">
    <name type="scientific">Auriscalpium vulgare</name>
    <dbReference type="NCBI Taxonomy" id="40419"/>
    <lineage>
        <taxon>Eukaryota</taxon>
        <taxon>Fungi</taxon>
        <taxon>Dikarya</taxon>
        <taxon>Basidiomycota</taxon>
        <taxon>Agaricomycotina</taxon>
        <taxon>Agaricomycetes</taxon>
        <taxon>Russulales</taxon>
        <taxon>Auriscalpiaceae</taxon>
        <taxon>Auriscalpium</taxon>
    </lineage>
</organism>
<sequence>MILISYRTRLGCRLSLLITILHPILTLHLQLLPRSLASRSPFSHPLRVRVLCAPFSFQIFFNQMPLASLPQLSIPQISLQLPQLHTRLHLIQEHLDRQAHRPLLDLRPTSGAPDSI</sequence>
<name>A0ACB8RBU6_9AGAM</name>
<proteinExistence type="predicted"/>